<evidence type="ECO:0000256" key="4">
    <source>
        <dbReference type="ARBA" id="ARBA00023157"/>
    </source>
</evidence>
<dbReference type="PANTHER" id="PTHR42852:SF6">
    <property type="entry name" value="THIOL:DISULFIDE INTERCHANGE PROTEIN DSBE"/>
    <property type="match status" value="1"/>
</dbReference>
<dbReference type="CDD" id="cd02966">
    <property type="entry name" value="TlpA_like_family"/>
    <property type="match status" value="1"/>
</dbReference>
<dbReference type="GO" id="GO:0016491">
    <property type="term" value="F:oxidoreductase activity"/>
    <property type="evidence" value="ECO:0007669"/>
    <property type="project" value="InterPro"/>
</dbReference>
<evidence type="ECO:0000256" key="2">
    <source>
        <dbReference type="ARBA" id="ARBA00022748"/>
    </source>
</evidence>
<dbReference type="PROSITE" id="PS51352">
    <property type="entry name" value="THIOREDOXIN_2"/>
    <property type="match status" value="1"/>
</dbReference>
<dbReference type="InterPro" id="IPR013740">
    <property type="entry name" value="Redoxin"/>
</dbReference>
<keyword evidence="3" id="KW-0812">Transmembrane</keyword>
<dbReference type="EMBL" id="CP006764">
    <property type="protein sequence ID" value="AIT60129.1"/>
    <property type="molecule type" value="Genomic_DNA"/>
</dbReference>
<sequence>MNRRTVILSAVVGIVLTALVVAGVLSLLRGPEVSPEAAPEDVPAEVAEVAERPDCPAGGVGDVELPCLGGEDGTSGTEQGVVLANVWAWWCGPCRDELPYLEDYARSHPGVSVVGVHADSNAANGAAFLNDVGVDLPSYQDSDNSFAGTLGLPGVVPVTALFVDGEMVEFFPRTFASEAEIARAVDDALAGVS</sequence>
<protein>
    <recommendedName>
        <fullName evidence="6">Thioredoxin domain-containing protein</fullName>
    </recommendedName>
</protein>
<dbReference type="KEGG" id="cdo:CDOO_01660"/>
<dbReference type="AlphaFoldDB" id="A0A097IDD4"/>
<organism evidence="7 8">
    <name type="scientific">Corynebacterium doosanense CAU 212 = DSM 45436</name>
    <dbReference type="NCBI Taxonomy" id="558173"/>
    <lineage>
        <taxon>Bacteria</taxon>
        <taxon>Bacillati</taxon>
        <taxon>Actinomycetota</taxon>
        <taxon>Actinomycetes</taxon>
        <taxon>Mycobacteriales</taxon>
        <taxon>Corynebacteriaceae</taxon>
        <taxon>Corynebacterium</taxon>
    </lineage>
</organism>
<dbReference type="GO" id="GO:0030313">
    <property type="term" value="C:cell envelope"/>
    <property type="evidence" value="ECO:0007669"/>
    <property type="project" value="UniProtKB-SubCell"/>
</dbReference>
<proteinExistence type="predicted"/>
<dbReference type="InterPro" id="IPR017937">
    <property type="entry name" value="Thioredoxin_CS"/>
</dbReference>
<evidence type="ECO:0000256" key="3">
    <source>
        <dbReference type="ARBA" id="ARBA00022968"/>
    </source>
</evidence>
<dbReference type="InterPro" id="IPR050553">
    <property type="entry name" value="Thioredoxin_ResA/DsbE_sf"/>
</dbReference>
<dbReference type="SUPFAM" id="SSF52833">
    <property type="entry name" value="Thioredoxin-like"/>
    <property type="match status" value="1"/>
</dbReference>
<dbReference type="InterPro" id="IPR036249">
    <property type="entry name" value="Thioredoxin-like_sf"/>
</dbReference>
<dbReference type="OrthoDB" id="9796554at2"/>
<keyword evidence="5" id="KW-0676">Redox-active center</keyword>
<dbReference type="GO" id="GO:0017004">
    <property type="term" value="P:cytochrome complex assembly"/>
    <property type="evidence" value="ECO:0007669"/>
    <property type="project" value="UniProtKB-KW"/>
</dbReference>
<dbReference type="eggNOG" id="COG0526">
    <property type="taxonomic scope" value="Bacteria"/>
</dbReference>
<dbReference type="InterPro" id="IPR013766">
    <property type="entry name" value="Thioredoxin_domain"/>
</dbReference>
<keyword evidence="2" id="KW-0201">Cytochrome c-type biogenesis</keyword>
<evidence type="ECO:0000259" key="6">
    <source>
        <dbReference type="PROSITE" id="PS51352"/>
    </source>
</evidence>
<gene>
    <name evidence="7" type="ORF">CDOO_01660</name>
</gene>
<comment type="subcellular location">
    <subcellularLocation>
        <location evidence="1">Cell envelope</location>
    </subcellularLocation>
</comment>
<evidence type="ECO:0000256" key="1">
    <source>
        <dbReference type="ARBA" id="ARBA00004196"/>
    </source>
</evidence>
<dbReference type="PROSITE" id="PS00194">
    <property type="entry name" value="THIOREDOXIN_1"/>
    <property type="match status" value="1"/>
</dbReference>
<dbReference type="Gene3D" id="3.40.30.10">
    <property type="entry name" value="Glutaredoxin"/>
    <property type="match status" value="1"/>
</dbReference>
<dbReference type="STRING" id="558173.CDOO_01660"/>
<dbReference type="HOGENOM" id="CLU_042529_6_1_11"/>
<evidence type="ECO:0000256" key="5">
    <source>
        <dbReference type="ARBA" id="ARBA00023284"/>
    </source>
</evidence>
<dbReference type="Proteomes" id="UP000029914">
    <property type="component" value="Chromosome"/>
</dbReference>
<keyword evidence="3" id="KW-0735">Signal-anchor</keyword>
<dbReference type="RefSeq" id="WP_018021515.1">
    <property type="nucleotide sequence ID" value="NZ_AQUX01000002.1"/>
</dbReference>
<dbReference type="Pfam" id="PF08534">
    <property type="entry name" value="Redoxin"/>
    <property type="match status" value="1"/>
</dbReference>
<dbReference type="PANTHER" id="PTHR42852">
    <property type="entry name" value="THIOL:DISULFIDE INTERCHANGE PROTEIN DSBE"/>
    <property type="match status" value="1"/>
</dbReference>
<keyword evidence="8" id="KW-1185">Reference proteome</keyword>
<evidence type="ECO:0000313" key="7">
    <source>
        <dbReference type="EMBL" id="AIT60129.1"/>
    </source>
</evidence>
<reference evidence="7 8" key="1">
    <citation type="submission" date="2013-09" db="EMBL/GenBank/DDBJ databases">
        <title>Complete genome sequence of Corynebacterium doosanense CAU 212(T) (=DSM 45436(T)), isolated from activated sludge.</title>
        <authorList>
            <person name="Schaffert L."/>
            <person name="Albersmeier A."/>
            <person name="Kalinowski J."/>
            <person name="Ruckert C."/>
        </authorList>
    </citation>
    <scope>NUCLEOTIDE SEQUENCE [LARGE SCALE GENOMIC DNA]</scope>
    <source>
        <strain evidence="7 8">CAU 212</strain>
    </source>
</reference>
<keyword evidence="4" id="KW-1015">Disulfide bond</keyword>
<evidence type="ECO:0000313" key="8">
    <source>
        <dbReference type="Proteomes" id="UP000029914"/>
    </source>
</evidence>
<name>A0A097IDD4_9CORY</name>
<feature type="domain" description="Thioredoxin" evidence="6">
    <location>
        <begin position="28"/>
        <end position="190"/>
    </location>
</feature>
<accession>A0A097IDD4</accession>